<feature type="transmembrane region" description="Helical" evidence="1">
    <location>
        <begin position="12"/>
        <end position="34"/>
    </location>
</feature>
<feature type="transmembrane region" description="Helical" evidence="1">
    <location>
        <begin position="46"/>
        <end position="67"/>
    </location>
</feature>
<keyword evidence="1" id="KW-0812">Transmembrane</keyword>
<dbReference type="EMBL" id="SJPR01000003">
    <property type="protein sequence ID" value="TWT96605.1"/>
    <property type="molecule type" value="Genomic_DNA"/>
</dbReference>
<accession>A0A5C6ABV4</accession>
<sequence length="84" mass="9409">MGDPPFVQAISLFLGILILAAVAIAYVYSIVWAYRDALARQKPALLVALVVALLPSWPLGLILWCLFRPPHQGLIRPRPRYQTE</sequence>
<organism evidence="2 3">
    <name type="scientific">Botrimarina colliarenosi</name>
    <dbReference type="NCBI Taxonomy" id="2528001"/>
    <lineage>
        <taxon>Bacteria</taxon>
        <taxon>Pseudomonadati</taxon>
        <taxon>Planctomycetota</taxon>
        <taxon>Planctomycetia</taxon>
        <taxon>Pirellulales</taxon>
        <taxon>Lacipirellulaceae</taxon>
        <taxon>Botrimarina</taxon>
    </lineage>
</organism>
<name>A0A5C6ABV4_9BACT</name>
<evidence type="ECO:0008006" key="4">
    <source>
        <dbReference type="Google" id="ProtNLM"/>
    </source>
</evidence>
<evidence type="ECO:0000256" key="1">
    <source>
        <dbReference type="SAM" id="Phobius"/>
    </source>
</evidence>
<keyword evidence="1" id="KW-0472">Membrane</keyword>
<comment type="caution">
    <text evidence="2">The sequence shown here is derived from an EMBL/GenBank/DDBJ whole genome shotgun (WGS) entry which is preliminary data.</text>
</comment>
<gene>
    <name evidence="2" type="ORF">Pla108_23740</name>
</gene>
<dbReference type="RefSeq" id="WP_146445129.1">
    <property type="nucleotide sequence ID" value="NZ_SJPR01000003.1"/>
</dbReference>
<keyword evidence="3" id="KW-1185">Reference proteome</keyword>
<evidence type="ECO:0000313" key="3">
    <source>
        <dbReference type="Proteomes" id="UP000317421"/>
    </source>
</evidence>
<reference evidence="2 3" key="1">
    <citation type="submission" date="2019-02" db="EMBL/GenBank/DDBJ databases">
        <title>Deep-cultivation of Planctomycetes and their phenomic and genomic characterization uncovers novel biology.</title>
        <authorList>
            <person name="Wiegand S."/>
            <person name="Jogler M."/>
            <person name="Boedeker C."/>
            <person name="Pinto D."/>
            <person name="Vollmers J."/>
            <person name="Rivas-Marin E."/>
            <person name="Kohn T."/>
            <person name="Peeters S.H."/>
            <person name="Heuer A."/>
            <person name="Rast P."/>
            <person name="Oberbeckmann S."/>
            <person name="Bunk B."/>
            <person name="Jeske O."/>
            <person name="Meyerdierks A."/>
            <person name="Storesund J.E."/>
            <person name="Kallscheuer N."/>
            <person name="Luecker S."/>
            <person name="Lage O.M."/>
            <person name="Pohl T."/>
            <person name="Merkel B.J."/>
            <person name="Hornburger P."/>
            <person name="Mueller R.-W."/>
            <person name="Bruemmer F."/>
            <person name="Labrenz M."/>
            <person name="Spormann A.M."/>
            <person name="Op Den Camp H."/>
            <person name="Overmann J."/>
            <person name="Amann R."/>
            <person name="Jetten M.S.M."/>
            <person name="Mascher T."/>
            <person name="Medema M.H."/>
            <person name="Devos D.P."/>
            <person name="Kaster A.-K."/>
            <person name="Ovreas L."/>
            <person name="Rohde M."/>
            <person name="Galperin M.Y."/>
            <person name="Jogler C."/>
        </authorList>
    </citation>
    <scope>NUCLEOTIDE SEQUENCE [LARGE SCALE GENOMIC DNA]</scope>
    <source>
        <strain evidence="2 3">Pla108</strain>
    </source>
</reference>
<dbReference type="Proteomes" id="UP000317421">
    <property type="component" value="Unassembled WGS sequence"/>
</dbReference>
<proteinExistence type="predicted"/>
<dbReference type="AlphaFoldDB" id="A0A5C6ABV4"/>
<protein>
    <recommendedName>
        <fullName evidence="4">Cardiolipin synthase N-terminal domain-containing protein</fullName>
    </recommendedName>
</protein>
<evidence type="ECO:0000313" key="2">
    <source>
        <dbReference type="EMBL" id="TWT96605.1"/>
    </source>
</evidence>
<keyword evidence="1" id="KW-1133">Transmembrane helix</keyword>